<sequence length="190" mass="21556">MSGRPQLAPGSKRRPPGDLVQAGTIVGSSADVGTAKIVRLAQNEETFISHQALAIYIASTPRRSDDPKILRFQDSATCRKPDRRETFTRIHSARPETKRRHHGAGFRVKYLTRRRRQYHHHDSGRMPPNSAREMQGGAERPYELLRVINGFSSSRGLASKRTWGTSDTGRRQPTNWVDEVKDRPYRRADG</sequence>
<organism evidence="2 3">
    <name type="scientific">Colocasia esculenta</name>
    <name type="common">Wild taro</name>
    <name type="synonym">Arum esculentum</name>
    <dbReference type="NCBI Taxonomy" id="4460"/>
    <lineage>
        <taxon>Eukaryota</taxon>
        <taxon>Viridiplantae</taxon>
        <taxon>Streptophyta</taxon>
        <taxon>Embryophyta</taxon>
        <taxon>Tracheophyta</taxon>
        <taxon>Spermatophyta</taxon>
        <taxon>Magnoliopsida</taxon>
        <taxon>Liliopsida</taxon>
        <taxon>Araceae</taxon>
        <taxon>Aroideae</taxon>
        <taxon>Colocasieae</taxon>
        <taxon>Colocasia</taxon>
    </lineage>
</organism>
<feature type="compositionally biased region" description="Polar residues" evidence="1">
    <location>
        <begin position="156"/>
        <end position="175"/>
    </location>
</feature>
<dbReference type="Proteomes" id="UP000652761">
    <property type="component" value="Unassembled WGS sequence"/>
</dbReference>
<feature type="compositionally biased region" description="Basic and acidic residues" evidence="1">
    <location>
        <begin position="178"/>
        <end position="190"/>
    </location>
</feature>
<dbReference type="AlphaFoldDB" id="A0A843X0D9"/>
<feature type="region of interest" description="Disordered" evidence="1">
    <location>
        <begin position="156"/>
        <end position="190"/>
    </location>
</feature>
<evidence type="ECO:0000313" key="2">
    <source>
        <dbReference type="EMBL" id="MQM09984.1"/>
    </source>
</evidence>
<feature type="region of interest" description="Disordered" evidence="1">
    <location>
        <begin position="114"/>
        <end position="136"/>
    </location>
</feature>
<keyword evidence="3" id="KW-1185">Reference proteome</keyword>
<feature type="region of interest" description="Disordered" evidence="1">
    <location>
        <begin position="1"/>
        <end position="20"/>
    </location>
</feature>
<proteinExistence type="predicted"/>
<comment type="caution">
    <text evidence="2">The sequence shown here is derived from an EMBL/GenBank/DDBJ whole genome shotgun (WGS) entry which is preliminary data.</text>
</comment>
<gene>
    <name evidence="2" type="ORF">Taro_042867</name>
</gene>
<dbReference type="EMBL" id="NMUH01004538">
    <property type="protein sequence ID" value="MQM09984.1"/>
    <property type="molecule type" value="Genomic_DNA"/>
</dbReference>
<reference evidence="2" key="1">
    <citation type="submission" date="2017-07" db="EMBL/GenBank/DDBJ databases">
        <title>Taro Niue Genome Assembly and Annotation.</title>
        <authorList>
            <person name="Atibalentja N."/>
            <person name="Keating K."/>
            <person name="Fields C.J."/>
        </authorList>
    </citation>
    <scope>NUCLEOTIDE SEQUENCE</scope>
    <source>
        <strain evidence="2">Niue_2</strain>
        <tissue evidence="2">Leaf</tissue>
    </source>
</reference>
<accession>A0A843X0D9</accession>
<evidence type="ECO:0000313" key="3">
    <source>
        <dbReference type="Proteomes" id="UP000652761"/>
    </source>
</evidence>
<protein>
    <submittedName>
        <fullName evidence="2">Uncharacterized protein</fullName>
    </submittedName>
</protein>
<evidence type="ECO:0000256" key="1">
    <source>
        <dbReference type="SAM" id="MobiDB-lite"/>
    </source>
</evidence>
<name>A0A843X0D9_COLES</name>